<reference evidence="3" key="2">
    <citation type="submission" date="2020-09" db="EMBL/GenBank/DDBJ databases">
        <authorList>
            <person name="Sun Q."/>
            <person name="Zhou Y."/>
        </authorList>
    </citation>
    <scope>NUCLEOTIDE SEQUENCE</scope>
    <source>
        <strain evidence="3">CGMCC 1.10749</strain>
    </source>
</reference>
<feature type="signal peptide" evidence="2">
    <location>
        <begin position="1"/>
        <end position="25"/>
    </location>
</feature>
<feature type="transmembrane region" description="Helical" evidence="1">
    <location>
        <begin position="668"/>
        <end position="685"/>
    </location>
</feature>
<protein>
    <submittedName>
        <fullName evidence="3">Uncharacterized protein</fullName>
    </submittedName>
</protein>
<reference evidence="3" key="1">
    <citation type="journal article" date="2014" name="Int. J. Syst. Evol. Microbiol.">
        <title>Complete genome sequence of Corynebacterium casei LMG S-19264T (=DSM 44701T), isolated from a smear-ripened cheese.</title>
        <authorList>
            <consortium name="US DOE Joint Genome Institute (JGI-PGF)"/>
            <person name="Walter F."/>
            <person name="Albersmeier A."/>
            <person name="Kalinowski J."/>
            <person name="Ruckert C."/>
        </authorList>
    </citation>
    <scope>NUCLEOTIDE SEQUENCE</scope>
    <source>
        <strain evidence="3">CGMCC 1.10749</strain>
    </source>
</reference>
<organism evidence="3 4">
    <name type="scientific">Knoellia flava</name>
    <dbReference type="NCBI Taxonomy" id="913969"/>
    <lineage>
        <taxon>Bacteria</taxon>
        <taxon>Bacillati</taxon>
        <taxon>Actinomycetota</taxon>
        <taxon>Actinomycetes</taxon>
        <taxon>Micrococcales</taxon>
        <taxon>Intrasporangiaceae</taxon>
        <taxon>Knoellia</taxon>
    </lineage>
</organism>
<gene>
    <name evidence="3" type="ORF">GCM10011314_16980</name>
</gene>
<dbReference type="AlphaFoldDB" id="A0A8H9FT98"/>
<keyword evidence="1" id="KW-0472">Membrane</keyword>
<accession>A0A8H9FT98</accession>
<dbReference type="RefSeq" id="WP_035946267.1">
    <property type="nucleotide sequence ID" value="NZ_BMEA01000001.1"/>
</dbReference>
<feature type="transmembrane region" description="Helical" evidence="1">
    <location>
        <begin position="484"/>
        <end position="511"/>
    </location>
</feature>
<feature type="transmembrane region" description="Helical" evidence="1">
    <location>
        <begin position="416"/>
        <end position="435"/>
    </location>
</feature>
<evidence type="ECO:0000256" key="1">
    <source>
        <dbReference type="SAM" id="Phobius"/>
    </source>
</evidence>
<evidence type="ECO:0000313" key="3">
    <source>
        <dbReference type="EMBL" id="GGB77923.1"/>
    </source>
</evidence>
<evidence type="ECO:0000256" key="2">
    <source>
        <dbReference type="SAM" id="SignalP"/>
    </source>
</evidence>
<feature type="transmembrane region" description="Helical" evidence="1">
    <location>
        <begin position="382"/>
        <end position="404"/>
    </location>
</feature>
<comment type="caution">
    <text evidence="3">The sequence shown here is derived from an EMBL/GenBank/DDBJ whole genome shotgun (WGS) entry which is preliminary data.</text>
</comment>
<feature type="transmembrane region" description="Helical" evidence="1">
    <location>
        <begin position="691"/>
        <end position="709"/>
    </location>
</feature>
<sequence length="728" mass="75916">MTRRALAVLLASVAAVLGLVGAAFLAAPASGASGRPAAPEPFGATVLIGTGGITWTDVSEEDTPNLWMLLRDGSSAAMSIRSVETNTCPVDGWLGLSAANRAAAPRDGEGRAQLRPCAPIEEPSGGVVPGWSTFEQAAASRKFDSRLGLLGEAAAKSDVCIKPVGPGAAIAAAMPEGTADRYSPWSPDTLLVDMNTCPLTIVDVGSVRDPDDIAEGEEPAGGSREEQVKAVDERIGQVIDAAPGGADFIVASLSDAGVTERLRLAVARGPHYGPGRLNAPSTRQPGLVQAQDIPVTVMSLTGITAPGGLGGTTMTSEQAPDNSERRAADRLQGLVDYDLASHEVHSLVPPFFNTFAYGQLVIYLLVLLVWKGKIGGPDTRRKVLGIVRVIAVAAASVPASTFLANLLPWWRFPVPMISIVAAVGLFVALIAYAGLRGPWGRSALGPLAFVAAVTMAVLAGDVMTGSRLQQSSLMGLQPVVAGRFYGMGNVTFALFATSAILLATAVSSYLVAHHRERIAAIVVLCIGVFTVIVDGAPFWGADGGGPPAFIPGIAYLVLSILGLRMTWKRVLLIGLGSAALFFGVAFLDWLREPDDRSHLGRFIQAIIDGNALDIVVRKAEQNWSILLGNAPLTLLVPAALLFVIYVLARPTSWGSKGLGKSFDKAPTLRAGLIALVITLTIGFLINDSGTAIPAVGATVAVPLIVSVVVRNLEEDLRAVAGTRRARRS</sequence>
<feature type="transmembrane region" description="Helical" evidence="1">
    <location>
        <begin position="570"/>
        <end position="590"/>
    </location>
</feature>
<feature type="chain" id="PRO_5038668501" evidence="2">
    <location>
        <begin position="26"/>
        <end position="728"/>
    </location>
</feature>
<feature type="transmembrane region" description="Helical" evidence="1">
    <location>
        <begin position="625"/>
        <end position="647"/>
    </location>
</feature>
<evidence type="ECO:0000313" key="4">
    <source>
        <dbReference type="Proteomes" id="UP000628079"/>
    </source>
</evidence>
<proteinExistence type="predicted"/>
<feature type="transmembrane region" description="Helical" evidence="1">
    <location>
        <begin position="447"/>
        <end position="464"/>
    </location>
</feature>
<keyword evidence="1" id="KW-1133">Transmembrane helix</keyword>
<keyword evidence="2" id="KW-0732">Signal</keyword>
<dbReference type="Proteomes" id="UP000628079">
    <property type="component" value="Unassembled WGS sequence"/>
</dbReference>
<feature type="transmembrane region" description="Helical" evidence="1">
    <location>
        <begin position="351"/>
        <end position="370"/>
    </location>
</feature>
<feature type="transmembrane region" description="Helical" evidence="1">
    <location>
        <begin position="545"/>
        <end position="563"/>
    </location>
</feature>
<keyword evidence="1" id="KW-0812">Transmembrane</keyword>
<name>A0A8H9FT98_9MICO</name>
<dbReference type="EMBL" id="BMEA01000001">
    <property type="protein sequence ID" value="GGB77923.1"/>
    <property type="molecule type" value="Genomic_DNA"/>
</dbReference>
<feature type="transmembrane region" description="Helical" evidence="1">
    <location>
        <begin position="518"/>
        <end position="539"/>
    </location>
</feature>